<dbReference type="Proteomes" id="UP000773462">
    <property type="component" value="Unassembled WGS sequence"/>
</dbReference>
<sequence length="809" mass="90311">MKNTITVHSVSLKNLRHHKSRTLLTVGTVALAVALIFVVLTYFYSDDQRSKREAINELGAYHVQYEHLLPEQQQAIENNPKIKKHYVSYISKNVKSDTFEKLNINMAISYIEGINEGLIQLMQGRAPVADDEIVLDKWVIEELGFSPNIGVVIPLNLQVMNAGETEHITKKFKLVGIIDDIAVRKTVRAGLMFISQNLSRQYSPNPDVVLFALLNSDFNASSTAHKIGEGSQLKDDQIQINERYNGAYEQNPLSILKVTIVVFVIIISAAMVIYNIFNIYISEQIRLFGMMKAIGMTPNQLRKMILTEGLMISLVGSFMGLLLGVGGSAAFIPFLGNTASGSSELYVQLSPNIACIALITGLILVVFSVYIPAKKVGGITEIAAIRYNPAEDLGKKRHKTKKKFKNSFSGFTLVLAQLIRYRKRTWVTITSITLTGLIFVVTGSILSSININNMAGSMVPGDYKLSTAAYRGTDVNLDLLNNKVINQVDAITGVKTVLTEMYDVLIYNKQDANLHLKDMASMKNPEIRTDIYAYDDALMKNTLKMLGKDDSMLTELRNGDNLIAVAEDGRYKVGDKIRMAQYGEGKKEREFTIVGVLPNYVTYKGDSSEGGVLIAHQDLFKRLGLDQRIKQISVLVDQGQQGKVEQTLKGIANADRRITFTSFQEIYQEFNGMKKVLQLAANGLISALMIISIFNLINSNLTSMNSRKREISLIEAIGLSRSQLILQLGSEGLMVILISLLFTFSLGIPVGYYSVEIFKQSAAYVQYQLPMTAMLTLLFAYFTVQIGTTFYMQWRLSKESLMERIRFSE</sequence>
<accession>A0ABS4P261</accession>
<evidence type="ECO:0000313" key="10">
    <source>
        <dbReference type="Proteomes" id="UP000773462"/>
    </source>
</evidence>
<dbReference type="Pfam" id="PF02687">
    <property type="entry name" value="FtsX"/>
    <property type="match status" value="2"/>
</dbReference>
<dbReference type="InterPro" id="IPR003838">
    <property type="entry name" value="ABC3_permease_C"/>
</dbReference>
<feature type="transmembrane region" description="Helical" evidence="7">
    <location>
        <begin position="767"/>
        <end position="792"/>
    </location>
</feature>
<dbReference type="PANTHER" id="PTHR30572">
    <property type="entry name" value="MEMBRANE COMPONENT OF TRANSPORTER-RELATED"/>
    <property type="match status" value="1"/>
</dbReference>
<reference evidence="9 10" key="1">
    <citation type="submission" date="2021-03" db="EMBL/GenBank/DDBJ databases">
        <title>Genomic Encyclopedia of Type Strains, Phase IV (KMG-IV): sequencing the most valuable type-strain genomes for metagenomic binning, comparative biology and taxonomic classification.</title>
        <authorList>
            <person name="Goeker M."/>
        </authorList>
    </citation>
    <scope>NUCLEOTIDE SEQUENCE [LARGE SCALE GENOMIC DNA]</scope>
    <source>
        <strain evidence="9 10">DSM 101953</strain>
    </source>
</reference>
<feature type="transmembrane region" description="Helical" evidence="7">
    <location>
        <begin position="426"/>
        <end position="449"/>
    </location>
</feature>
<comment type="subcellular location">
    <subcellularLocation>
        <location evidence="1">Cell membrane</location>
        <topology evidence="1">Multi-pass membrane protein</topology>
    </subcellularLocation>
</comment>
<feature type="transmembrane region" description="Helical" evidence="7">
    <location>
        <begin position="733"/>
        <end position="755"/>
    </location>
</feature>
<evidence type="ECO:0000256" key="5">
    <source>
        <dbReference type="ARBA" id="ARBA00023136"/>
    </source>
</evidence>
<comment type="caution">
    <text evidence="9">The sequence shown here is derived from an EMBL/GenBank/DDBJ whole genome shotgun (WGS) entry which is preliminary data.</text>
</comment>
<evidence type="ECO:0000256" key="2">
    <source>
        <dbReference type="ARBA" id="ARBA00022475"/>
    </source>
</evidence>
<evidence type="ECO:0000256" key="6">
    <source>
        <dbReference type="ARBA" id="ARBA00038076"/>
    </source>
</evidence>
<keyword evidence="10" id="KW-1185">Reference proteome</keyword>
<keyword evidence="3 7" id="KW-0812">Transmembrane</keyword>
<feature type="transmembrane region" description="Helical" evidence="7">
    <location>
        <begin position="310"/>
        <end position="331"/>
    </location>
</feature>
<protein>
    <submittedName>
        <fullName evidence="9">ABC-type antimicrobial peptide transport system permease subunit</fullName>
    </submittedName>
</protein>
<keyword evidence="5 7" id="KW-0472">Membrane</keyword>
<evidence type="ECO:0000256" key="7">
    <source>
        <dbReference type="SAM" id="Phobius"/>
    </source>
</evidence>
<evidence type="ECO:0000259" key="8">
    <source>
        <dbReference type="Pfam" id="PF02687"/>
    </source>
</evidence>
<keyword evidence="2" id="KW-1003">Cell membrane</keyword>
<evidence type="ECO:0000256" key="3">
    <source>
        <dbReference type="ARBA" id="ARBA00022692"/>
    </source>
</evidence>
<proteinExistence type="inferred from homology"/>
<evidence type="ECO:0000256" key="4">
    <source>
        <dbReference type="ARBA" id="ARBA00022989"/>
    </source>
</evidence>
<evidence type="ECO:0000256" key="1">
    <source>
        <dbReference type="ARBA" id="ARBA00004651"/>
    </source>
</evidence>
<feature type="domain" description="ABC3 transporter permease C-terminal" evidence="8">
    <location>
        <begin position="260"/>
        <end position="377"/>
    </location>
</feature>
<dbReference type="InterPro" id="IPR050250">
    <property type="entry name" value="Macrolide_Exporter_MacB"/>
</dbReference>
<keyword evidence="4 7" id="KW-1133">Transmembrane helix</keyword>
<dbReference type="EMBL" id="JAGGLV010000031">
    <property type="protein sequence ID" value="MBP2115780.1"/>
    <property type="molecule type" value="Genomic_DNA"/>
</dbReference>
<feature type="transmembrane region" description="Helical" evidence="7">
    <location>
        <begin position="21"/>
        <end position="44"/>
    </location>
</feature>
<feature type="domain" description="ABC3 transporter permease C-terminal" evidence="8">
    <location>
        <begin position="685"/>
        <end position="800"/>
    </location>
</feature>
<gene>
    <name evidence="9" type="ORF">J2Z70_005979</name>
</gene>
<dbReference type="RefSeq" id="WP_209878930.1">
    <property type="nucleotide sequence ID" value="NZ_JAGGLV010000031.1"/>
</dbReference>
<feature type="transmembrane region" description="Helical" evidence="7">
    <location>
        <begin position="260"/>
        <end position="281"/>
    </location>
</feature>
<dbReference type="PANTHER" id="PTHR30572:SF4">
    <property type="entry name" value="ABC TRANSPORTER PERMEASE YTRF"/>
    <property type="match status" value="1"/>
</dbReference>
<name>A0ABS4P261_9BACL</name>
<comment type="similarity">
    <text evidence="6">Belongs to the ABC-4 integral membrane protein family.</text>
</comment>
<organism evidence="9 10">
    <name type="scientific">Paenibacillus silagei</name>
    <dbReference type="NCBI Taxonomy" id="1670801"/>
    <lineage>
        <taxon>Bacteria</taxon>
        <taxon>Bacillati</taxon>
        <taxon>Bacillota</taxon>
        <taxon>Bacilli</taxon>
        <taxon>Bacillales</taxon>
        <taxon>Paenibacillaceae</taxon>
        <taxon>Paenibacillus</taxon>
    </lineage>
</organism>
<feature type="transmembrane region" description="Helical" evidence="7">
    <location>
        <begin position="676"/>
        <end position="697"/>
    </location>
</feature>
<evidence type="ECO:0000313" key="9">
    <source>
        <dbReference type="EMBL" id="MBP2115780.1"/>
    </source>
</evidence>
<feature type="transmembrane region" description="Helical" evidence="7">
    <location>
        <begin position="351"/>
        <end position="371"/>
    </location>
</feature>